<protein>
    <recommendedName>
        <fullName evidence="9">4-aminobutyrate aminotransferase</fullName>
    </recommendedName>
</protein>
<accession>A0AAW1PVK7</accession>
<evidence type="ECO:0008006" key="9">
    <source>
        <dbReference type="Google" id="ProtNLM"/>
    </source>
</evidence>
<dbReference type="Gene3D" id="3.90.1150.10">
    <property type="entry name" value="Aspartate Aminotransferase, domain 1"/>
    <property type="match status" value="1"/>
</dbReference>
<gene>
    <name evidence="7" type="ORF">WJX73_009348</name>
</gene>
<dbReference type="GO" id="GO:0030170">
    <property type="term" value="F:pyridoxal phosphate binding"/>
    <property type="evidence" value="ECO:0007669"/>
    <property type="project" value="InterPro"/>
</dbReference>
<proteinExistence type="inferred from homology"/>
<evidence type="ECO:0000256" key="5">
    <source>
        <dbReference type="ARBA" id="ARBA00022898"/>
    </source>
</evidence>
<keyword evidence="8" id="KW-1185">Reference proteome</keyword>
<dbReference type="SUPFAM" id="SSF53383">
    <property type="entry name" value="PLP-dependent transferases"/>
    <property type="match status" value="1"/>
</dbReference>
<dbReference type="InterPro" id="IPR015421">
    <property type="entry name" value="PyrdxlP-dep_Trfase_major"/>
</dbReference>
<evidence type="ECO:0000256" key="1">
    <source>
        <dbReference type="ARBA" id="ARBA00001933"/>
    </source>
</evidence>
<sequence length="497" mass="53047">MVSGSPVRLAALPQKVVETASRVLSSALQGSKPGDATSGLHKHLSPAVAHFSEAIADRGEGSYVYTTDGRRHLDFACGIGVTSTGHCHPKVVKAIQDQAAQFIFAQQNVFLGSKPLAGLLDRLLEIVPDQMTRFMFSNSGSEAVENAVKVARAHTRRNGVIAFENSFHGRTMGAMALTTSKTYYRQNFGPLMPEVYIAPYPYCLHCKVRQASPTGGDWYSVAPNIEPYSHYDARQCCNGPQEALTWLLKQQVTPGEVAAIIVEPIMGEGGFLTPPPNFLKHLRSTCDQHGILLIIDEVQSGVGRTGKWWGHQHLGDVQPDIMTFAKGIASGFPFAGIAAKSHIMENQPPGTLGGTYGAAPLACAAASATIDVIEEEGLLQNATERGLQLVQALLKLSKTYPIIDVRGRGLMVAAEFGNEEGGMTAVAGTASKVTKACAARNLLLLSAGARETVRFLPPLNISADEMEEGIGLFEGALADVFGGTHHVADDHHKRAGS</sequence>
<organism evidence="7 8">
    <name type="scientific">Symbiochloris irregularis</name>
    <dbReference type="NCBI Taxonomy" id="706552"/>
    <lineage>
        <taxon>Eukaryota</taxon>
        <taxon>Viridiplantae</taxon>
        <taxon>Chlorophyta</taxon>
        <taxon>core chlorophytes</taxon>
        <taxon>Trebouxiophyceae</taxon>
        <taxon>Trebouxiales</taxon>
        <taxon>Trebouxiaceae</taxon>
        <taxon>Symbiochloris</taxon>
    </lineage>
</organism>
<evidence type="ECO:0000256" key="6">
    <source>
        <dbReference type="RuleBase" id="RU003560"/>
    </source>
</evidence>
<keyword evidence="4" id="KW-0808">Transferase</keyword>
<comment type="cofactor">
    <cofactor evidence="1">
        <name>pyridoxal 5'-phosphate</name>
        <dbReference type="ChEBI" id="CHEBI:597326"/>
    </cofactor>
</comment>
<evidence type="ECO:0000256" key="4">
    <source>
        <dbReference type="ARBA" id="ARBA00022679"/>
    </source>
</evidence>
<comment type="caution">
    <text evidence="7">The sequence shown here is derived from an EMBL/GenBank/DDBJ whole genome shotgun (WGS) entry which is preliminary data.</text>
</comment>
<dbReference type="Gene3D" id="3.40.640.10">
    <property type="entry name" value="Type I PLP-dependent aspartate aminotransferase-like (Major domain)"/>
    <property type="match status" value="1"/>
</dbReference>
<reference evidence="7 8" key="1">
    <citation type="journal article" date="2024" name="Nat. Commun.">
        <title>Phylogenomics reveals the evolutionary origins of lichenization in chlorophyte algae.</title>
        <authorList>
            <person name="Puginier C."/>
            <person name="Libourel C."/>
            <person name="Otte J."/>
            <person name="Skaloud P."/>
            <person name="Haon M."/>
            <person name="Grisel S."/>
            <person name="Petersen M."/>
            <person name="Berrin J.G."/>
            <person name="Delaux P.M."/>
            <person name="Dal Grande F."/>
            <person name="Keller J."/>
        </authorList>
    </citation>
    <scope>NUCLEOTIDE SEQUENCE [LARGE SCALE GENOMIC DNA]</scope>
    <source>
        <strain evidence="7 8">SAG 2036</strain>
    </source>
</reference>
<evidence type="ECO:0000313" key="8">
    <source>
        <dbReference type="Proteomes" id="UP001465755"/>
    </source>
</evidence>
<name>A0AAW1PVK7_9CHLO</name>
<keyword evidence="5 6" id="KW-0663">Pyridoxal phosphate</keyword>
<dbReference type="InterPro" id="IPR050103">
    <property type="entry name" value="Class-III_PLP-dep_AT"/>
</dbReference>
<dbReference type="EMBL" id="JALJOQ010000007">
    <property type="protein sequence ID" value="KAK9812420.1"/>
    <property type="molecule type" value="Genomic_DNA"/>
</dbReference>
<dbReference type="Pfam" id="PF00202">
    <property type="entry name" value="Aminotran_3"/>
    <property type="match status" value="1"/>
</dbReference>
<evidence type="ECO:0000313" key="7">
    <source>
        <dbReference type="EMBL" id="KAK9812420.1"/>
    </source>
</evidence>
<dbReference type="FunFam" id="3.40.640.10:FF:000013">
    <property type="entry name" value="4-aminobutyrate aminotransferase"/>
    <property type="match status" value="1"/>
</dbReference>
<dbReference type="Proteomes" id="UP001465755">
    <property type="component" value="Unassembled WGS sequence"/>
</dbReference>
<dbReference type="CDD" id="cd00610">
    <property type="entry name" value="OAT_like"/>
    <property type="match status" value="1"/>
</dbReference>
<dbReference type="PIRSF" id="PIRSF000521">
    <property type="entry name" value="Transaminase_4ab_Lys_Orn"/>
    <property type="match status" value="1"/>
</dbReference>
<dbReference type="PROSITE" id="PS00600">
    <property type="entry name" value="AA_TRANSFER_CLASS_3"/>
    <property type="match status" value="1"/>
</dbReference>
<comment type="similarity">
    <text evidence="2 6">Belongs to the class-III pyridoxal-phosphate-dependent aminotransferase family.</text>
</comment>
<dbReference type="AlphaFoldDB" id="A0AAW1PVK7"/>
<dbReference type="InterPro" id="IPR049704">
    <property type="entry name" value="Aminotrans_3_PPA_site"/>
</dbReference>
<dbReference type="InterPro" id="IPR005814">
    <property type="entry name" value="Aminotrans_3"/>
</dbReference>
<evidence type="ECO:0000256" key="3">
    <source>
        <dbReference type="ARBA" id="ARBA00022576"/>
    </source>
</evidence>
<dbReference type="PANTHER" id="PTHR11986">
    <property type="entry name" value="AMINOTRANSFERASE CLASS III"/>
    <property type="match status" value="1"/>
</dbReference>
<evidence type="ECO:0000256" key="2">
    <source>
        <dbReference type="ARBA" id="ARBA00008954"/>
    </source>
</evidence>
<keyword evidence="3" id="KW-0032">Aminotransferase</keyword>
<dbReference type="GO" id="GO:0008483">
    <property type="term" value="F:transaminase activity"/>
    <property type="evidence" value="ECO:0007669"/>
    <property type="project" value="UniProtKB-KW"/>
</dbReference>
<dbReference type="InterPro" id="IPR015424">
    <property type="entry name" value="PyrdxlP-dep_Trfase"/>
</dbReference>
<dbReference type="InterPro" id="IPR015422">
    <property type="entry name" value="PyrdxlP-dep_Trfase_small"/>
</dbReference>
<dbReference type="GO" id="GO:0042802">
    <property type="term" value="F:identical protein binding"/>
    <property type="evidence" value="ECO:0007669"/>
    <property type="project" value="TreeGrafter"/>
</dbReference>